<keyword evidence="4" id="KW-1185">Reference proteome</keyword>
<protein>
    <submittedName>
        <fullName evidence="3">FIST signal transduction protein</fullName>
    </submittedName>
</protein>
<dbReference type="EMBL" id="JBIAZU010000007">
    <property type="protein sequence ID" value="MFF5295392.1"/>
    <property type="molecule type" value="Genomic_DNA"/>
</dbReference>
<dbReference type="Pfam" id="PF10442">
    <property type="entry name" value="FIST_C"/>
    <property type="match status" value="1"/>
</dbReference>
<dbReference type="PANTHER" id="PTHR40252">
    <property type="entry name" value="BLR0328 PROTEIN"/>
    <property type="match status" value="1"/>
</dbReference>
<evidence type="ECO:0000259" key="2">
    <source>
        <dbReference type="SMART" id="SM01204"/>
    </source>
</evidence>
<proteinExistence type="predicted"/>
<gene>
    <name evidence="3" type="ORF">ACFY35_38670</name>
</gene>
<feature type="domain" description="FIST C-domain" evidence="2">
    <location>
        <begin position="229"/>
        <end position="369"/>
    </location>
</feature>
<feature type="domain" description="FIST" evidence="1">
    <location>
        <begin position="35"/>
        <end position="228"/>
    </location>
</feature>
<comment type="caution">
    <text evidence="3">The sequence shown here is derived from an EMBL/GenBank/DDBJ whole genome shotgun (WGS) entry which is preliminary data.</text>
</comment>
<dbReference type="SMART" id="SM00897">
    <property type="entry name" value="FIST"/>
    <property type="match status" value="1"/>
</dbReference>
<dbReference type="InterPro" id="IPR013702">
    <property type="entry name" value="FIST_domain_N"/>
</dbReference>
<sequence length="386" mass="40325">MQINPHRWFGAGQSSAADAAKAGAEAAAEAIGGRDPKAVFVFCSVAYDLPALVAAVRDEAGPDAAIVGSTTMGELGNAGMTVGGVAVAALGGDGFTVHTRVAPIDQHDPRAAGADAAEALRGLHDPNRVLILFCDGMAGRPHEIVRGAYSTAGAAWPLVGGFGADDRHFEKTYQIHGDAVVSESVVALALGSDGPIGIGMAHGWRRTEPPMIVTKSHGAHIYRLDDQPALDVLLRRNNFDGTADEFFDRGRALQPLGLSRRNGEDIRVIHAGDDEERSVWGTADVPQGALVWLMEADRQALIDGATWSCTEAIARLDGLAPLGVLAFDCGGRRAGLVEGGMEEEIDAMRTALGDAPFVGFYTTGEIARVRGASGLHHLTLVTLALA</sequence>
<dbReference type="InterPro" id="IPR019494">
    <property type="entry name" value="FIST_C"/>
</dbReference>
<evidence type="ECO:0000313" key="4">
    <source>
        <dbReference type="Proteomes" id="UP001602245"/>
    </source>
</evidence>
<dbReference type="PANTHER" id="PTHR40252:SF2">
    <property type="entry name" value="BLR0328 PROTEIN"/>
    <property type="match status" value="1"/>
</dbReference>
<evidence type="ECO:0000259" key="1">
    <source>
        <dbReference type="SMART" id="SM00897"/>
    </source>
</evidence>
<dbReference type="Pfam" id="PF08495">
    <property type="entry name" value="FIST"/>
    <property type="match status" value="1"/>
</dbReference>
<dbReference type="SMART" id="SM01204">
    <property type="entry name" value="FIST_C"/>
    <property type="match status" value="1"/>
</dbReference>
<accession>A0ABW6WQ23</accession>
<reference evidence="3 4" key="1">
    <citation type="submission" date="2024-10" db="EMBL/GenBank/DDBJ databases">
        <title>The Natural Products Discovery Center: Release of the First 8490 Sequenced Strains for Exploring Actinobacteria Biosynthetic Diversity.</title>
        <authorList>
            <person name="Kalkreuter E."/>
            <person name="Kautsar S.A."/>
            <person name="Yang D."/>
            <person name="Bader C.D."/>
            <person name="Teijaro C.N."/>
            <person name="Fluegel L."/>
            <person name="Davis C.M."/>
            <person name="Simpson J.R."/>
            <person name="Lauterbach L."/>
            <person name="Steele A.D."/>
            <person name="Gui C."/>
            <person name="Meng S."/>
            <person name="Li G."/>
            <person name="Viehrig K."/>
            <person name="Ye F."/>
            <person name="Su P."/>
            <person name="Kiefer A.F."/>
            <person name="Nichols A."/>
            <person name="Cepeda A.J."/>
            <person name="Yan W."/>
            <person name="Fan B."/>
            <person name="Jiang Y."/>
            <person name="Adhikari A."/>
            <person name="Zheng C.-J."/>
            <person name="Schuster L."/>
            <person name="Cowan T.M."/>
            <person name="Smanski M.J."/>
            <person name="Chevrette M.G."/>
            <person name="De Carvalho L.P.S."/>
            <person name="Shen B."/>
        </authorList>
    </citation>
    <scope>NUCLEOTIDE SEQUENCE [LARGE SCALE GENOMIC DNA]</scope>
    <source>
        <strain evidence="3 4">NPDC000087</strain>
    </source>
</reference>
<organism evidence="3 4">
    <name type="scientific">Paractinoplanes globisporus</name>
    <dbReference type="NCBI Taxonomy" id="113565"/>
    <lineage>
        <taxon>Bacteria</taxon>
        <taxon>Bacillati</taxon>
        <taxon>Actinomycetota</taxon>
        <taxon>Actinomycetes</taxon>
        <taxon>Micromonosporales</taxon>
        <taxon>Micromonosporaceae</taxon>
        <taxon>Paractinoplanes</taxon>
    </lineage>
</organism>
<evidence type="ECO:0000313" key="3">
    <source>
        <dbReference type="EMBL" id="MFF5295392.1"/>
    </source>
</evidence>
<dbReference type="RefSeq" id="WP_020515225.1">
    <property type="nucleotide sequence ID" value="NZ_JBIAZU010000007.1"/>
</dbReference>
<name>A0ABW6WQ23_9ACTN</name>
<dbReference type="Proteomes" id="UP001602245">
    <property type="component" value="Unassembled WGS sequence"/>
</dbReference>